<protein>
    <recommendedName>
        <fullName evidence="4">EGF-like domain-containing protein</fullName>
    </recommendedName>
</protein>
<comment type="caution">
    <text evidence="1">Lacks conserved residue(s) required for the propagation of feature annotation.</text>
</comment>
<feature type="chain" id="PRO_5041679234" description="EGF-like domain-containing protein" evidence="3">
    <location>
        <begin position="19"/>
        <end position="590"/>
    </location>
</feature>
<sequence>MNIIVLLILCTMQYQVNNSPLYFVYQERWPISLAWKCSGTSNLKAQRVNFIEESAKIYYDTLMSGRFIEDRNLETTVPPSSILKSSTYLQLLDFVIQAEYNKLGNIIVMTMSCELTNNLNWVKEVFNRPLSRNTETFRAILDTIYRLGLCFRDIDPHLNCPDVCRSKTSSFCESVPHAVGFCGTYVNELLHNAQINSTGDENTIRQNLRSWLLRVPVEVRLPLEFFMHFAKNKSLFEKAIGIQRRSSLIAYCPCEAKYLFDKILNTCTDAKEEYGCYSGSQCANGGICVRSLDKSAPMRSTLCKCPPAFKGEQCEHERDPCEDEAKCSPFPCVRDANDLDYGYHCLCPSTHQRKSKGEPQCVPMPACGEHNTSRRQPCKNHGQCIQDPNDPTMYKCICIYGYTGENCEIEPLPAIWSTWSKWSSCIWPEIGEVCHRKAYRQKTRTCLINALDQKCIGQARKIRYTGCDLTALASRRYSNLSQIIRKRLIEALKLCDLYSREYARPITEYELGESLLTIEALDDWSTIGLEDAPYLYLPESLKLGKLQSINWPKRQDFLFITGWIYLFILHLGITVLWIYYVHRWRTESLN</sequence>
<dbReference type="SUPFAM" id="SSF57196">
    <property type="entry name" value="EGF/Laminin"/>
    <property type="match status" value="2"/>
</dbReference>
<evidence type="ECO:0000259" key="4">
    <source>
        <dbReference type="PROSITE" id="PS50026"/>
    </source>
</evidence>
<evidence type="ECO:0000256" key="3">
    <source>
        <dbReference type="SAM" id="SignalP"/>
    </source>
</evidence>
<keyword evidence="2" id="KW-1133">Transmembrane helix</keyword>
<dbReference type="PROSITE" id="PS50026">
    <property type="entry name" value="EGF_3"/>
    <property type="match status" value="2"/>
</dbReference>
<dbReference type="Gene3D" id="2.10.25.10">
    <property type="entry name" value="Laminin"/>
    <property type="match status" value="2"/>
</dbReference>
<dbReference type="InterPro" id="IPR050906">
    <property type="entry name" value="Notch_signaling"/>
</dbReference>
<dbReference type="WBParaSite" id="TREG1_73490.1">
    <property type="protein sequence ID" value="TREG1_73490.1"/>
    <property type="gene ID" value="TREG1_73490"/>
</dbReference>
<reference evidence="5" key="1">
    <citation type="submission" date="2022-06" db="EMBL/GenBank/DDBJ databases">
        <authorList>
            <person name="Berger JAMES D."/>
            <person name="Berger JAMES D."/>
        </authorList>
    </citation>
    <scope>NUCLEOTIDE SEQUENCE [LARGE SCALE GENOMIC DNA]</scope>
</reference>
<dbReference type="AlphaFoldDB" id="A0AA85K8Z0"/>
<organism evidence="5 6">
    <name type="scientific">Trichobilharzia regenti</name>
    <name type="common">Nasal bird schistosome</name>
    <dbReference type="NCBI Taxonomy" id="157069"/>
    <lineage>
        <taxon>Eukaryota</taxon>
        <taxon>Metazoa</taxon>
        <taxon>Spiralia</taxon>
        <taxon>Lophotrochozoa</taxon>
        <taxon>Platyhelminthes</taxon>
        <taxon>Trematoda</taxon>
        <taxon>Digenea</taxon>
        <taxon>Strigeidida</taxon>
        <taxon>Schistosomatoidea</taxon>
        <taxon>Schistosomatidae</taxon>
        <taxon>Trichobilharzia</taxon>
    </lineage>
</organism>
<name>A0AA85K8Z0_TRIRE</name>
<feature type="domain" description="EGF-like" evidence="4">
    <location>
        <begin position="272"/>
        <end position="315"/>
    </location>
</feature>
<proteinExistence type="predicted"/>
<evidence type="ECO:0000256" key="1">
    <source>
        <dbReference type="PROSITE-ProRule" id="PRU00076"/>
    </source>
</evidence>
<keyword evidence="2" id="KW-0472">Membrane</keyword>
<feature type="disulfide bond" evidence="1">
    <location>
        <begin position="398"/>
        <end position="407"/>
    </location>
</feature>
<evidence type="ECO:0000313" key="5">
    <source>
        <dbReference type="Proteomes" id="UP000050795"/>
    </source>
</evidence>
<dbReference type="CDD" id="cd00054">
    <property type="entry name" value="EGF_CA"/>
    <property type="match status" value="1"/>
</dbReference>
<dbReference type="PANTHER" id="PTHR24044">
    <property type="entry name" value="NOTCH LIGAND FAMILY MEMBER"/>
    <property type="match status" value="1"/>
</dbReference>
<feature type="signal peptide" evidence="3">
    <location>
        <begin position="1"/>
        <end position="18"/>
    </location>
</feature>
<reference evidence="6" key="2">
    <citation type="submission" date="2023-11" db="UniProtKB">
        <authorList>
            <consortium name="WormBaseParasite"/>
        </authorList>
    </citation>
    <scope>IDENTIFICATION</scope>
</reference>
<keyword evidence="1" id="KW-1015">Disulfide bond</keyword>
<dbReference type="PROSITE" id="PS01186">
    <property type="entry name" value="EGF_2"/>
    <property type="match status" value="1"/>
</dbReference>
<keyword evidence="3" id="KW-0732">Signal</keyword>
<dbReference type="PROSITE" id="PS00022">
    <property type="entry name" value="EGF_1"/>
    <property type="match status" value="2"/>
</dbReference>
<evidence type="ECO:0000256" key="2">
    <source>
        <dbReference type="SAM" id="Phobius"/>
    </source>
</evidence>
<keyword evidence="1" id="KW-0245">EGF-like domain</keyword>
<dbReference type="Proteomes" id="UP000050795">
    <property type="component" value="Unassembled WGS sequence"/>
</dbReference>
<keyword evidence="5" id="KW-1185">Reference proteome</keyword>
<evidence type="ECO:0000313" key="6">
    <source>
        <dbReference type="WBParaSite" id="TREG1_73490.1"/>
    </source>
</evidence>
<dbReference type="InterPro" id="IPR000742">
    <property type="entry name" value="EGF"/>
</dbReference>
<keyword evidence="2" id="KW-0812">Transmembrane</keyword>
<feature type="transmembrane region" description="Helical" evidence="2">
    <location>
        <begin position="557"/>
        <end position="580"/>
    </location>
</feature>
<dbReference type="SMART" id="SM00181">
    <property type="entry name" value="EGF"/>
    <property type="match status" value="3"/>
</dbReference>
<feature type="disulfide bond" evidence="1">
    <location>
        <begin position="305"/>
        <end position="314"/>
    </location>
</feature>
<accession>A0AA85K8Z0</accession>
<feature type="domain" description="EGF-like" evidence="4">
    <location>
        <begin position="369"/>
        <end position="408"/>
    </location>
</feature>